<dbReference type="Pfam" id="PF18090">
    <property type="entry name" value="SoPB_HTH"/>
    <property type="match status" value="1"/>
</dbReference>
<dbReference type="CDD" id="cd16405">
    <property type="entry name" value="RepB_like_N"/>
    <property type="match status" value="1"/>
</dbReference>
<reference evidence="4 5" key="1">
    <citation type="submission" date="2016-10" db="EMBL/GenBank/DDBJ databases">
        <authorList>
            <person name="de Groot N.N."/>
        </authorList>
    </citation>
    <scope>NUCLEOTIDE SEQUENCE [LARGE SCALE GENOMIC DNA]</scope>
    <source>
        <strain evidence="4 5">U95</strain>
    </source>
</reference>
<dbReference type="InterPro" id="IPR050336">
    <property type="entry name" value="Chromosome_partition/occlusion"/>
</dbReference>
<dbReference type="RefSeq" id="WP_090217791.1">
    <property type="nucleotide sequence ID" value="NZ_CANLDO010000004.1"/>
</dbReference>
<gene>
    <name evidence="4" type="ORF">SAMN04488118_10495</name>
</gene>
<dbReference type="PANTHER" id="PTHR33375:SF1">
    <property type="entry name" value="CHROMOSOME-PARTITIONING PROTEIN PARB-RELATED"/>
    <property type="match status" value="1"/>
</dbReference>
<dbReference type="Proteomes" id="UP000198767">
    <property type="component" value="Unassembled WGS sequence"/>
</dbReference>
<dbReference type="InterPro" id="IPR040873">
    <property type="entry name" value="SoPB_HTH"/>
</dbReference>
<accession>A0A1G5QFJ0</accession>
<dbReference type="OrthoDB" id="7190674at2"/>
<name>A0A1G5QFJ0_9RHOB</name>
<dbReference type="GO" id="GO:0007059">
    <property type="term" value="P:chromosome segregation"/>
    <property type="evidence" value="ECO:0007669"/>
    <property type="project" value="TreeGrafter"/>
</dbReference>
<dbReference type="SUPFAM" id="SSF110849">
    <property type="entry name" value="ParB/Sulfiredoxin"/>
    <property type="match status" value="1"/>
</dbReference>
<sequence length="337" mass="38716">MTKKHDAIFDAVLSGIGTTEPSAKKDRGAGRFLKRGNAIGDKLNGEVDEKTLHWVDPARCKMWERHNRDYELLTPENCADLIEGIQQQNRQEFPAVVRRLQGEKDFDYEVICGARRHFAITWLRANNYPQFKYLIEVRDMSDEEAFRLADIENRDRADISDYERAKDYAAAVKLYYGGKQKTMAQRLQVSEAWLSRYLFLAKLPDEIVAAFPSSNDIKELHARALKPFLAQPKAREEMLSRADWLASMRAAGATSYGMPWNDAVKVVAELKKAGQGHAPKKAPAKERKHRYTAQGTSFSMERLDKAREITLKFDRDASVEDLRRLMEKFFLDHKEGL</sequence>
<keyword evidence="5" id="KW-1185">Reference proteome</keyword>
<dbReference type="Gene3D" id="1.10.10.2830">
    <property type="match status" value="1"/>
</dbReference>
<proteinExistence type="inferred from homology"/>
<dbReference type="EMBL" id="FMWG01000004">
    <property type="protein sequence ID" value="SCZ60477.1"/>
    <property type="molecule type" value="Genomic_DNA"/>
</dbReference>
<evidence type="ECO:0000259" key="3">
    <source>
        <dbReference type="SMART" id="SM00470"/>
    </source>
</evidence>
<dbReference type="InterPro" id="IPR037972">
    <property type="entry name" value="RepB_N"/>
</dbReference>
<comment type="similarity">
    <text evidence="1">Belongs to the ParB family.</text>
</comment>
<evidence type="ECO:0000256" key="1">
    <source>
        <dbReference type="ARBA" id="ARBA00006295"/>
    </source>
</evidence>
<dbReference type="STRING" id="1156985.SAMN04488118_10495"/>
<protein>
    <submittedName>
        <fullName evidence="4">Chromosome partitioning protein, ParB family</fullName>
    </submittedName>
</protein>
<feature type="domain" description="ParB-like N-terminal" evidence="3">
    <location>
        <begin position="53"/>
        <end position="154"/>
    </location>
</feature>
<dbReference type="NCBIfam" id="TIGR00180">
    <property type="entry name" value="parB_part"/>
    <property type="match status" value="1"/>
</dbReference>
<dbReference type="PANTHER" id="PTHR33375">
    <property type="entry name" value="CHROMOSOME-PARTITIONING PROTEIN PARB-RELATED"/>
    <property type="match status" value="1"/>
</dbReference>
<feature type="compositionally biased region" description="Basic residues" evidence="2">
    <location>
        <begin position="278"/>
        <end position="291"/>
    </location>
</feature>
<dbReference type="AlphaFoldDB" id="A0A1G5QFJ0"/>
<dbReference type="GO" id="GO:0005694">
    <property type="term" value="C:chromosome"/>
    <property type="evidence" value="ECO:0007669"/>
    <property type="project" value="TreeGrafter"/>
</dbReference>
<organism evidence="4 5">
    <name type="scientific">Epibacterium ulvae</name>
    <dbReference type="NCBI Taxonomy" id="1156985"/>
    <lineage>
        <taxon>Bacteria</taxon>
        <taxon>Pseudomonadati</taxon>
        <taxon>Pseudomonadota</taxon>
        <taxon>Alphaproteobacteria</taxon>
        <taxon>Rhodobacterales</taxon>
        <taxon>Roseobacteraceae</taxon>
        <taxon>Epibacterium</taxon>
    </lineage>
</organism>
<dbReference type="SUPFAM" id="SSF109709">
    <property type="entry name" value="KorB DNA-binding domain-like"/>
    <property type="match status" value="1"/>
</dbReference>
<dbReference type="InterPro" id="IPR004437">
    <property type="entry name" value="ParB/RepB/Spo0J"/>
</dbReference>
<evidence type="ECO:0000313" key="4">
    <source>
        <dbReference type="EMBL" id="SCZ60477.1"/>
    </source>
</evidence>
<dbReference type="InterPro" id="IPR003115">
    <property type="entry name" value="ParB_N"/>
</dbReference>
<dbReference type="GO" id="GO:0003677">
    <property type="term" value="F:DNA binding"/>
    <property type="evidence" value="ECO:0007669"/>
    <property type="project" value="InterPro"/>
</dbReference>
<feature type="region of interest" description="Disordered" evidence="2">
    <location>
        <begin position="274"/>
        <end position="293"/>
    </location>
</feature>
<dbReference type="InterPro" id="IPR036086">
    <property type="entry name" value="ParB/Sulfiredoxin_sf"/>
</dbReference>
<dbReference type="SMART" id="SM00470">
    <property type="entry name" value="ParB"/>
    <property type="match status" value="1"/>
</dbReference>
<evidence type="ECO:0000256" key="2">
    <source>
        <dbReference type="SAM" id="MobiDB-lite"/>
    </source>
</evidence>
<evidence type="ECO:0000313" key="5">
    <source>
        <dbReference type="Proteomes" id="UP000198767"/>
    </source>
</evidence>